<accession>A0A8E2ISM2</accession>
<dbReference type="AlphaFoldDB" id="A0A8E2ISM2"/>
<comment type="subcellular location">
    <subcellularLocation>
        <location evidence="2">Golgi apparatus membrane</location>
        <topology evidence="2">Single-pass type II membrane protein</topology>
    </subcellularLocation>
    <subcellularLocation>
        <location evidence="12">Golgi apparatus</location>
        <location evidence="12">Golgi stack membrane</location>
    </subcellularLocation>
</comment>
<keyword evidence="8" id="KW-0333">Golgi apparatus</keyword>
<comment type="caution">
    <text evidence="15">The sequence shown here is derived from an EMBL/GenBank/DDBJ whole genome shotgun (WGS) entry which is preliminary data.</text>
</comment>
<keyword evidence="11" id="KW-0456">Lyase</keyword>
<proteinExistence type="predicted"/>
<dbReference type="OrthoDB" id="9801785at2"/>
<keyword evidence="7" id="KW-0520">NAD</keyword>
<evidence type="ECO:0000256" key="12">
    <source>
        <dbReference type="ARBA" id="ARBA00037859"/>
    </source>
</evidence>
<keyword evidence="4" id="KW-0210">Decarboxylase</keyword>
<dbReference type="FunFam" id="3.40.50.720:FF:000065">
    <property type="entry name" value="UDP-glucuronic acid decarboxylase 1"/>
    <property type="match status" value="1"/>
</dbReference>
<evidence type="ECO:0000256" key="13">
    <source>
        <dbReference type="SAM" id="MobiDB-lite"/>
    </source>
</evidence>
<feature type="region of interest" description="Disordered" evidence="13">
    <location>
        <begin position="1"/>
        <end position="66"/>
    </location>
</feature>
<dbReference type="GO" id="GO:0042732">
    <property type="term" value="P:D-xylose metabolic process"/>
    <property type="evidence" value="ECO:0007669"/>
    <property type="project" value="InterPro"/>
</dbReference>
<gene>
    <name evidence="15" type="ORF">B4U45_12420</name>
</gene>
<dbReference type="InterPro" id="IPR044516">
    <property type="entry name" value="UXS-like"/>
</dbReference>
<evidence type="ECO:0000256" key="11">
    <source>
        <dbReference type="ARBA" id="ARBA00023239"/>
    </source>
</evidence>
<dbReference type="EMBL" id="MWQA01000001">
    <property type="protein sequence ID" value="ORC07289.1"/>
    <property type="molecule type" value="Genomic_DNA"/>
</dbReference>
<keyword evidence="6" id="KW-1133">Transmembrane helix</keyword>
<feature type="compositionally biased region" description="Polar residues" evidence="13">
    <location>
        <begin position="26"/>
        <end position="39"/>
    </location>
</feature>
<evidence type="ECO:0000256" key="5">
    <source>
        <dbReference type="ARBA" id="ARBA00022968"/>
    </source>
</evidence>
<dbReference type="PANTHER" id="PTHR43078:SF6">
    <property type="entry name" value="UDP-GLUCURONIC ACID DECARBOXYLASE 1"/>
    <property type="match status" value="1"/>
</dbReference>
<dbReference type="GO" id="GO:0070403">
    <property type="term" value="F:NAD+ binding"/>
    <property type="evidence" value="ECO:0007669"/>
    <property type="project" value="InterPro"/>
</dbReference>
<evidence type="ECO:0000259" key="14">
    <source>
        <dbReference type="Pfam" id="PF01370"/>
    </source>
</evidence>
<keyword evidence="3" id="KW-0812">Transmembrane</keyword>
<organism evidence="15 16">
    <name type="scientific">Mycobacterium persicum</name>
    <dbReference type="NCBI Taxonomy" id="1487726"/>
    <lineage>
        <taxon>Bacteria</taxon>
        <taxon>Bacillati</taxon>
        <taxon>Actinomycetota</taxon>
        <taxon>Actinomycetes</taxon>
        <taxon>Mycobacteriales</taxon>
        <taxon>Mycobacteriaceae</taxon>
        <taxon>Mycobacterium</taxon>
    </lineage>
</organism>
<dbReference type="GO" id="GO:0005737">
    <property type="term" value="C:cytoplasm"/>
    <property type="evidence" value="ECO:0007669"/>
    <property type="project" value="TreeGrafter"/>
</dbReference>
<evidence type="ECO:0000256" key="2">
    <source>
        <dbReference type="ARBA" id="ARBA00004323"/>
    </source>
</evidence>
<name>A0A8E2ISM2_9MYCO</name>
<dbReference type="Gene3D" id="3.40.50.720">
    <property type="entry name" value="NAD(P)-binding Rossmann-like Domain"/>
    <property type="match status" value="1"/>
</dbReference>
<keyword evidence="9" id="KW-0472">Membrane</keyword>
<evidence type="ECO:0000313" key="16">
    <source>
        <dbReference type="Proteomes" id="UP000192335"/>
    </source>
</evidence>
<evidence type="ECO:0000256" key="9">
    <source>
        <dbReference type="ARBA" id="ARBA00023136"/>
    </source>
</evidence>
<feature type="compositionally biased region" description="Low complexity" evidence="13">
    <location>
        <begin position="12"/>
        <end position="24"/>
    </location>
</feature>
<evidence type="ECO:0000256" key="4">
    <source>
        <dbReference type="ARBA" id="ARBA00022793"/>
    </source>
</evidence>
<dbReference type="InterPro" id="IPR001509">
    <property type="entry name" value="Epimerase_deHydtase"/>
</dbReference>
<dbReference type="PANTHER" id="PTHR43078">
    <property type="entry name" value="UDP-GLUCURONIC ACID DECARBOXYLASE-RELATED"/>
    <property type="match status" value="1"/>
</dbReference>
<evidence type="ECO:0000313" key="15">
    <source>
        <dbReference type="EMBL" id="ORC07289.1"/>
    </source>
</evidence>
<dbReference type="InterPro" id="IPR036291">
    <property type="entry name" value="NAD(P)-bd_dom_sf"/>
</dbReference>
<sequence length="513" mass="54919">MDGPGKAVCRPSGLLASSSTTGSSRCCGQTTVRPASSATVGYASNSTSANSTAPGAHQESSSQNATKGVLHCATPILRATAPWLRVRGMTVNRPPERAASRSAAATEWSWDALSTTTIGQPVVSSRRSRTVHSSLARSRVAITKDVRGRHAEFAEGTAISESTTPELRWQNTFHHRIPGYQTRVPGMSRVLVTGGAGFLGVHLCKQLLGAGVEVVSLDDLSTSSPAAAARLRGRPGYRFVPGDVCDPAVIGMVGVAFDTVFHLASPASPLDYQRLPIATLRAGSEGTATALEIVQRGGGRLVLASTSEVYGDPQQHPQPEKYWGNVNPVGPRSVYDEAKRYAEALAFAHHRKHGTNVGVVRIFNTYGPGMRADDGRMVPTFCRQALRGEPLTVSGAGTQTRSLCYVDDTVAGLIALARSDFSGPVNIGNPTELTVLEVAELIRALADSGSIIEFGPPAVDDPQRRCPDITLARQRLDWWPRVDHRTGLSRTLQWFRMTLDQSRRTPAREPLAT</sequence>
<comment type="cofactor">
    <cofactor evidence="1">
        <name>NAD(+)</name>
        <dbReference type="ChEBI" id="CHEBI:57540"/>
    </cofactor>
</comment>
<evidence type="ECO:0000256" key="8">
    <source>
        <dbReference type="ARBA" id="ARBA00023034"/>
    </source>
</evidence>
<evidence type="ECO:0000256" key="3">
    <source>
        <dbReference type="ARBA" id="ARBA00022692"/>
    </source>
</evidence>
<keyword evidence="5" id="KW-0735">Signal-anchor</keyword>
<evidence type="ECO:0000256" key="10">
    <source>
        <dbReference type="ARBA" id="ARBA00023180"/>
    </source>
</evidence>
<evidence type="ECO:0000256" key="7">
    <source>
        <dbReference type="ARBA" id="ARBA00023027"/>
    </source>
</evidence>
<feature type="compositionally biased region" description="Low complexity" evidence="13">
    <location>
        <begin position="43"/>
        <end position="53"/>
    </location>
</feature>
<evidence type="ECO:0000256" key="6">
    <source>
        <dbReference type="ARBA" id="ARBA00022989"/>
    </source>
</evidence>
<protein>
    <submittedName>
        <fullName evidence="15">Epimerase</fullName>
    </submittedName>
</protein>
<evidence type="ECO:0000256" key="1">
    <source>
        <dbReference type="ARBA" id="ARBA00001911"/>
    </source>
</evidence>
<dbReference type="Proteomes" id="UP000192335">
    <property type="component" value="Unassembled WGS sequence"/>
</dbReference>
<reference evidence="15 16" key="1">
    <citation type="submission" date="2017-02" db="EMBL/GenBank/DDBJ databases">
        <title>Mycobacterium kansasii genomes.</title>
        <authorList>
            <person name="Borowka P."/>
            <person name="Strapagiel D."/>
            <person name="Marciniak B."/>
            <person name="Lach J."/>
            <person name="Bakula Z."/>
            <person name="Van Ingen J."/>
            <person name="Safianowska A."/>
            <person name="Brzostek A."/>
            <person name="Dziadek J."/>
            <person name="Jagielski T."/>
        </authorList>
    </citation>
    <scope>NUCLEOTIDE SEQUENCE [LARGE SCALE GENOMIC DNA]</scope>
    <source>
        <strain evidence="15 16">12MK</strain>
    </source>
</reference>
<dbReference type="SUPFAM" id="SSF51735">
    <property type="entry name" value="NAD(P)-binding Rossmann-fold domains"/>
    <property type="match status" value="1"/>
</dbReference>
<feature type="domain" description="NAD-dependent epimerase/dehydratase" evidence="14">
    <location>
        <begin position="190"/>
        <end position="428"/>
    </location>
</feature>
<dbReference type="Pfam" id="PF01370">
    <property type="entry name" value="Epimerase"/>
    <property type="match status" value="1"/>
</dbReference>
<dbReference type="GO" id="GO:0048040">
    <property type="term" value="F:UDP-glucuronate decarboxylase activity"/>
    <property type="evidence" value="ECO:0007669"/>
    <property type="project" value="TreeGrafter"/>
</dbReference>
<keyword evidence="10" id="KW-0325">Glycoprotein</keyword>